<evidence type="ECO:0000313" key="3">
    <source>
        <dbReference type="Proteomes" id="UP000032360"/>
    </source>
</evidence>
<evidence type="ECO:0000313" key="2">
    <source>
        <dbReference type="EMBL" id="KJF18507.1"/>
    </source>
</evidence>
<dbReference type="Proteomes" id="UP000032360">
    <property type="component" value="Unassembled WGS sequence"/>
</dbReference>
<dbReference type="EMBL" id="JXYS01000014">
    <property type="protein sequence ID" value="KJF18507.1"/>
    <property type="molecule type" value="Genomic_DNA"/>
</dbReference>
<dbReference type="AlphaFoldDB" id="A0A0D8HL87"/>
<feature type="domain" description="Group II intron maturase-specific" evidence="1">
    <location>
        <begin position="13"/>
        <end position="88"/>
    </location>
</feature>
<name>A0A0D8HL87_9ACTN</name>
<protein>
    <submittedName>
        <fullName evidence="2">Group II intron, maturase-specific domain</fullName>
    </submittedName>
</protein>
<dbReference type="RefSeq" id="WP_052604375.1">
    <property type="nucleotide sequence ID" value="NZ_JXYS01000014.1"/>
</dbReference>
<keyword evidence="3" id="KW-1185">Reference proteome</keyword>
<proteinExistence type="predicted"/>
<comment type="caution">
    <text evidence="2">The sequence shown here is derived from an EMBL/GenBank/DDBJ whole genome shotgun (WGS) entry which is preliminary data.</text>
</comment>
<organism evidence="2 3">
    <name type="scientific">Acidithrix ferrooxidans</name>
    <dbReference type="NCBI Taxonomy" id="1280514"/>
    <lineage>
        <taxon>Bacteria</taxon>
        <taxon>Bacillati</taxon>
        <taxon>Actinomycetota</taxon>
        <taxon>Acidimicrobiia</taxon>
        <taxon>Acidimicrobiales</taxon>
        <taxon>Acidimicrobiaceae</taxon>
        <taxon>Acidithrix</taxon>
    </lineage>
</organism>
<accession>A0A0D8HL87</accession>
<evidence type="ECO:0000259" key="1">
    <source>
        <dbReference type="Pfam" id="PF08388"/>
    </source>
</evidence>
<dbReference type="STRING" id="1280514.AXFE_05870"/>
<sequence length="108" mass="12724">MSFTPAISNKAKKAIRATTRGWHLNRWSSLELEDIALSIDPVVRGWVNYYGAFYASKLRFIASNIDRHLVLWLMQKYKRLRARPRKAWEVLAAIRAERPTLFAHWQLI</sequence>
<gene>
    <name evidence="2" type="ORF">AXFE_05870</name>
</gene>
<dbReference type="InterPro" id="IPR013597">
    <property type="entry name" value="Mat_intron_G2"/>
</dbReference>
<reference evidence="2 3" key="1">
    <citation type="submission" date="2015-01" db="EMBL/GenBank/DDBJ databases">
        <title>Draft genome of the acidophilic iron oxidizer Acidithrix ferrooxidans strain Py-F3.</title>
        <authorList>
            <person name="Poehlein A."/>
            <person name="Eisen S."/>
            <person name="Schloemann M."/>
            <person name="Johnson B.D."/>
            <person name="Daniel R."/>
            <person name="Muehling M."/>
        </authorList>
    </citation>
    <scope>NUCLEOTIDE SEQUENCE [LARGE SCALE GENOMIC DNA]</scope>
    <source>
        <strain evidence="2 3">Py-F3</strain>
    </source>
</reference>
<dbReference type="OrthoDB" id="1550386at2"/>
<dbReference type="Pfam" id="PF08388">
    <property type="entry name" value="GIIM"/>
    <property type="match status" value="1"/>
</dbReference>